<dbReference type="Proteomes" id="UP000324222">
    <property type="component" value="Unassembled WGS sequence"/>
</dbReference>
<evidence type="ECO:0000256" key="1">
    <source>
        <dbReference type="SAM" id="MobiDB-lite"/>
    </source>
</evidence>
<dbReference type="AlphaFoldDB" id="A0A5B7E9A5"/>
<accession>A0A5B7E9A5</accession>
<dbReference type="EMBL" id="VSRR010002307">
    <property type="protein sequence ID" value="MPC30720.1"/>
    <property type="molecule type" value="Genomic_DNA"/>
</dbReference>
<feature type="region of interest" description="Disordered" evidence="1">
    <location>
        <begin position="1"/>
        <end position="32"/>
    </location>
</feature>
<evidence type="ECO:0000313" key="3">
    <source>
        <dbReference type="Proteomes" id="UP000324222"/>
    </source>
</evidence>
<reference evidence="2 3" key="1">
    <citation type="submission" date="2019-05" db="EMBL/GenBank/DDBJ databases">
        <title>Another draft genome of Portunus trituberculatus and its Hox gene families provides insights of decapod evolution.</title>
        <authorList>
            <person name="Jeong J.-H."/>
            <person name="Song I."/>
            <person name="Kim S."/>
            <person name="Choi T."/>
            <person name="Kim D."/>
            <person name="Ryu S."/>
            <person name="Kim W."/>
        </authorList>
    </citation>
    <scope>NUCLEOTIDE SEQUENCE [LARGE SCALE GENOMIC DNA]</scope>
    <source>
        <tissue evidence="2">Muscle</tissue>
    </source>
</reference>
<comment type="caution">
    <text evidence="2">The sequence shown here is derived from an EMBL/GenBank/DDBJ whole genome shotgun (WGS) entry which is preliminary data.</text>
</comment>
<gene>
    <name evidence="2" type="ORF">E2C01_023990</name>
</gene>
<proteinExistence type="predicted"/>
<name>A0A5B7E9A5_PORTR</name>
<evidence type="ECO:0000313" key="2">
    <source>
        <dbReference type="EMBL" id="MPC30720.1"/>
    </source>
</evidence>
<keyword evidence="3" id="KW-1185">Reference proteome</keyword>
<organism evidence="2 3">
    <name type="scientific">Portunus trituberculatus</name>
    <name type="common">Swimming crab</name>
    <name type="synonym">Neptunus trituberculatus</name>
    <dbReference type="NCBI Taxonomy" id="210409"/>
    <lineage>
        <taxon>Eukaryota</taxon>
        <taxon>Metazoa</taxon>
        <taxon>Ecdysozoa</taxon>
        <taxon>Arthropoda</taxon>
        <taxon>Crustacea</taxon>
        <taxon>Multicrustacea</taxon>
        <taxon>Malacostraca</taxon>
        <taxon>Eumalacostraca</taxon>
        <taxon>Eucarida</taxon>
        <taxon>Decapoda</taxon>
        <taxon>Pleocyemata</taxon>
        <taxon>Brachyura</taxon>
        <taxon>Eubrachyura</taxon>
        <taxon>Portunoidea</taxon>
        <taxon>Portunidae</taxon>
        <taxon>Portuninae</taxon>
        <taxon>Portunus</taxon>
    </lineage>
</organism>
<sequence length="91" mass="10186">MKDSEKHWKGRVLPDWGGKTMEGDGEKQVRRRRCGVRESAAVGRGVSSLLTPRQLAPSYLSRFYSPPSYFHRPPSLLPLFSPCVAGIGRQT</sequence>
<protein>
    <submittedName>
        <fullName evidence="2">Uncharacterized protein</fullName>
    </submittedName>
</protein>